<dbReference type="PROSITE" id="PS51257">
    <property type="entry name" value="PROKAR_LIPOPROTEIN"/>
    <property type="match status" value="1"/>
</dbReference>
<sequence>MKKLKSVISIALSVFLTCNIITSCSKSKTESSGKLSILIQNNASQDVDGINTLIANYKKDHPQIEIKIENMTEPDKIEKVTSEKSDYDVLICERNLMISMARQGSLADISSSIGNNKVIDKFYGIVSTYGRVDNKYFGMGIIPYSMNFIYNREQAAAIVGNSDDTNLAALLKMSKDKNIKIPVALPKDMDISLAIASIVADNMINESDLEKNFDIGEEKYKNFSQMQQVFNYMNTLNKDYGINTDKFLATDSSIVKKVESGEVPFAFVTTLSSKELSESKKIGVANSNLMDSLKINPPVIIDHIVCQLQNAKNKDEVSRFIDYISDDKAYESLAAEGIITGNRSANSKLKEVQSQMLWPITVANENNIVFYHNLPYKMKPILIEQTKSILNGGYSGSEWQNILSKTYSKEK</sequence>
<dbReference type="Proteomes" id="UP000286268">
    <property type="component" value="Chromosome"/>
</dbReference>
<dbReference type="Pfam" id="PF13416">
    <property type="entry name" value="SBP_bac_8"/>
    <property type="match status" value="1"/>
</dbReference>
<reference evidence="1 2" key="1">
    <citation type="submission" date="2018-01" db="EMBL/GenBank/DDBJ databases">
        <title>Genome Sequencing and Assembly of Anaerobacter polyendosporus strain CT4.</title>
        <authorList>
            <person name="Tachaapaikoon C."/>
            <person name="Sutheeworapong S."/>
            <person name="Jenjaroenpun P."/>
            <person name="Wongsurawat T."/>
            <person name="Nookeaw I."/>
            <person name="Cheawchanlertfa P."/>
            <person name="Kosugi A."/>
            <person name="Cheevadhanarak S."/>
            <person name="Ratanakhanokchai K."/>
        </authorList>
    </citation>
    <scope>NUCLEOTIDE SEQUENCE [LARGE SCALE GENOMIC DNA]</scope>
    <source>
        <strain evidence="1 2">CT4</strain>
    </source>
</reference>
<keyword evidence="2" id="KW-1185">Reference proteome</keyword>
<organism evidence="1 2">
    <name type="scientific">Clostridium manihotivorum</name>
    <dbReference type="NCBI Taxonomy" id="2320868"/>
    <lineage>
        <taxon>Bacteria</taxon>
        <taxon>Bacillati</taxon>
        <taxon>Bacillota</taxon>
        <taxon>Clostridia</taxon>
        <taxon>Eubacteriales</taxon>
        <taxon>Clostridiaceae</taxon>
        <taxon>Clostridium</taxon>
    </lineage>
</organism>
<accession>A0A410DY44</accession>
<evidence type="ECO:0008006" key="3">
    <source>
        <dbReference type="Google" id="ProtNLM"/>
    </source>
</evidence>
<evidence type="ECO:0000313" key="1">
    <source>
        <dbReference type="EMBL" id="QAA34106.1"/>
    </source>
</evidence>
<dbReference type="OrthoDB" id="1878199at2"/>
<evidence type="ECO:0000313" key="2">
    <source>
        <dbReference type="Proteomes" id="UP000286268"/>
    </source>
</evidence>
<dbReference type="KEGG" id="cmah:C1I91_22120"/>
<dbReference type="InterPro" id="IPR006059">
    <property type="entry name" value="SBP"/>
</dbReference>
<proteinExistence type="predicted"/>
<protein>
    <recommendedName>
        <fullName evidence="3">Extracellular solute-binding protein</fullName>
    </recommendedName>
</protein>
<dbReference type="EMBL" id="CP025746">
    <property type="protein sequence ID" value="QAA34106.1"/>
    <property type="molecule type" value="Genomic_DNA"/>
</dbReference>
<name>A0A410DY44_9CLOT</name>
<dbReference type="SUPFAM" id="SSF53850">
    <property type="entry name" value="Periplasmic binding protein-like II"/>
    <property type="match status" value="1"/>
</dbReference>
<dbReference type="RefSeq" id="WP_128214828.1">
    <property type="nucleotide sequence ID" value="NZ_CP025746.1"/>
</dbReference>
<dbReference type="AlphaFoldDB" id="A0A410DY44"/>
<gene>
    <name evidence="1" type="ORF">C1I91_22120</name>
</gene>
<dbReference type="Gene3D" id="3.40.190.10">
    <property type="entry name" value="Periplasmic binding protein-like II"/>
    <property type="match status" value="1"/>
</dbReference>